<proteinExistence type="predicted"/>
<sequence>MIAHSKHNYGMHLSIKICGIRLTARIDGVGGRPRGPRLDRSEIDGGSVSHGGERSRCYSRSRRVLLPMFGCSRIGRSIGDARISKSDGGSTIKEGGADERAGGARLKRACVSLLASPLRGRGCCRDDGVA</sequence>
<protein>
    <submittedName>
        <fullName evidence="2">Cytochrome c class I</fullName>
    </submittedName>
</protein>
<keyword evidence="3" id="KW-1185">Reference proteome</keyword>
<evidence type="ECO:0000313" key="2">
    <source>
        <dbReference type="EMBL" id="GER54480.1"/>
    </source>
</evidence>
<evidence type="ECO:0000313" key="3">
    <source>
        <dbReference type="Proteomes" id="UP000325081"/>
    </source>
</evidence>
<reference evidence="3" key="1">
    <citation type="journal article" date="2019" name="Curr. Biol.">
        <title>Genome Sequence of Striga asiatica Provides Insight into the Evolution of Plant Parasitism.</title>
        <authorList>
            <person name="Yoshida S."/>
            <person name="Kim S."/>
            <person name="Wafula E.K."/>
            <person name="Tanskanen J."/>
            <person name="Kim Y.M."/>
            <person name="Honaas L."/>
            <person name="Yang Z."/>
            <person name="Spallek T."/>
            <person name="Conn C.E."/>
            <person name="Ichihashi Y."/>
            <person name="Cheong K."/>
            <person name="Cui S."/>
            <person name="Der J.P."/>
            <person name="Gundlach H."/>
            <person name="Jiao Y."/>
            <person name="Hori C."/>
            <person name="Ishida J.K."/>
            <person name="Kasahara H."/>
            <person name="Kiba T."/>
            <person name="Kim M.S."/>
            <person name="Koo N."/>
            <person name="Laohavisit A."/>
            <person name="Lee Y.H."/>
            <person name="Lumba S."/>
            <person name="McCourt P."/>
            <person name="Mortimer J.C."/>
            <person name="Mutuku J.M."/>
            <person name="Nomura T."/>
            <person name="Sasaki-Sekimoto Y."/>
            <person name="Seto Y."/>
            <person name="Wang Y."/>
            <person name="Wakatake T."/>
            <person name="Sakakibara H."/>
            <person name="Demura T."/>
            <person name="Yamaguchi S."/>
            <person name="Yoneyama K."/>
            <person name="Manabe R.I."/>
            <person name="Nelson D.C."/>
            <person name="Schulman A.H."/>
            <person name="Timko M.P."/>
            <person name="dePamphilis C.W."/>
            <person name="Choi D."/>
            <person name="Shirasu K."/>
        </authorList>
    </citation>
    <scope>NUCLEOTIDE SEQUENCE [LARGE SCALE GENOMIC DNA]</scope>
    <source>
        <strain evidence="3">cv. UVA1</strain>
    </source>
</reference>
<comment type="caution">
    <text evidence="2">The sequence shown here is derived from an EMBL/GenBank/DDBJ whole genome shotgun (WGS) entry which is preliminary data.</text>
</comment>
<evidence type="ECO:0000256" key="1">
    <source>
        <dbReference type="SAM" id="MobiDB-lite"/>
    </source>
</evidence>
<dbReference type="Proteomes" id="UP000325081">
    <property type="component" value="Unassembled WGS sequence"/>
</dbReference>
<dbReference type="EMBL" id="BKCP01011181">
    <property type="protein sequence ID" value="GER54480.1"/>
    <property type="molecule type" value="Genomic_DNA"/>
</dbReference>
<accession>A0A5A7RAZ3</accession>
<gene>
    <name evidence="2" type="ORF">STAS_32079</name>
</gene>
<organism evidence="2 3">
    <name type="scientific">Striga asiatica</name>
    <name type="common">Asiatic witchweed</name>
    <name type="synonym">Buchnera asiatica</name>
    <dbReference type="NCBI Taxonomy" id="4170"/>
    <lineage>
        <taxon>Eukaryota</taxon>
        <taxon>Viridiplantae</taxon>
        <taxon>Streptophyta</taxon>
        <taxon>Embryophyta</taxon>
        <taxon>Tracheophyta</taxon>
        <taxon>Spermatophyta</taxon>
        <taxon>Magnoliopsida</taxon>
        <taxon>eudicotyledons</taxon>
        <taxon>Gunneridae</taxon>
        <taxon>Pentapetalae</taxon>
        <taxon>asterids</taxon>
        <taxon>lamiids</taxon>
        <taxon>Lamiales</taxon>
        <taxon>Orobanchaceae</taxon>
        <taxon>Buchnereae</taxon>
        <taxon>Striga</taxon>
    </lineage>
</organism>
<dbReference type="AlphaFoldDB" id="A0A5A7RAZ3"/>
<feature type="region of interest" description="Disordered" evidence="1">
    <location>
        <begin position="29"/>
        <end position="54"/>
    </location>
</feature>
<name>A0A5A7RAZ3_STRAF</name>